<keyword evidence="3" id="KW-1185">Reference proteome</keyword>
<evidence type="ECO:0000313" key="2">
    <source>
        <dbReference type="EMBL" id="MBS3847162.1"/>
    </source>
</evidence>
<dbReference type="InterPro" id="IPR007863">
    <property type="entry name" value="Peptidase_M16_C"/>
</dbReference>
<dbReference type="Pfam" id="PF00675">
    <property type="entry name" value="Peptidase_M16"/>
    <property type="match status" value="1"/>
</dbReference>
<dbReference type="InterPro" id="IPR055130">
    <property type="entry name" value="PreP_C"/>
</dbReference>
<evidence type="ECO:0000259" key="1">
    <source>
        <dbReference type="SMART" id="SM01264"/>
    </source>
</evidence>
<dbReference type="Proteomes" id="UP000678281">
    <property type="component" value="Unassembled WGS sequence"/>
</dbReference>
<accession>A0A942I502</accession>
<reference evidence="2" key="1">
    <citation type="submission" date="2021-04" db="EMBL/GenBank/DDBJ databases">
        <title>Devosia litorisediminis sp. nov., isolated from a sand dune.</title>
        <authorList>
            <person name="Park S."/>
            <person name="Yoon J.-H."/>
        </authorList>
    </citation>
    <scope>NUCLEOTIDE SEQUENCE</scope>
    <source>
        <strain evidence="2">BSSL-BM10</strain>
    </source>
</reference>
<proteinExistence type="predicted"/>
<dbReference type="Gene3D" id="3.30.830.10">
    <property type="entry name" value="Metalloenzyme, LuxS/M16 peptidase-like"/>
    <property type="match status" value="4"/>
</dbReference>
<dbReference type="FunFam" id="3.30.830.10:FF:000034">
    <property type="entry name" value="presequence protease 1, chloroplastic/mitochondrial"/>
    <property type="match status" value="1"/>
</dbReference>
<comment type="caution">
    <text evidence="2">The sequence shown here is derived from an EMBL/GenBank/DDBJ whole genome shotgun (WGS) entry which is preliminary data.</text>
</comment>
<sequence>MSYHEAFELIRDEHIAEANSQAQLFRHKKTGAEVLSLVNDDENKVFGITFKTPPTDSTGIAHILEHSVLCGSRKYPVKKPFVELIKGSLNTFLNAMTFPDKTAYPVASQNLKDFYNLVDVYLDAVFFPLLTEETFLQEGWHYELEDVDAPLVYKGVVFNEMKGVFSSPDAVMRDLSQRSLYPDVTYGKSSGGDPKAIPELTFEQFKNFHQTYYHPSNTRAFFSGDDDAGERLAILDAYFSQFERAPVDAEVKLQPRFNAPRQIEATYAGTKDDAKARDGMVSVNWMIDPAADRTEALSHGMLSYLLAGNSAAPLRKALNESGLGEGMTGGGIGGGLRQPMASFGMKGIDPADAGKVEALILKTLEEIADTGFAPEQLEAAANTFEFSLRENNTGSYPRGMMYMFNALGTWLHEGDPIAPLAFEEALSALKAKAGQGFFAKEIRRLFLDNMHRTTVSLQADPDQGAREAAKEASILADVRKGFDAKALEDTKAETERLKALQEEVDDPALLAQIPTLTLADLPRQTRTVPIDIGTLADTRLFYHDLPTLGIVYLDMGFDLHVLDKELLPYLPLFGRALLQTGTSKEDFVSLTQRIGRSTGGVAQHRGLSSRQGDAGSAAWFFLSGKAVPDKIDEMLAIMGDVLLDARLDNRERFKQMALEEKAGFEARMIPAGNSIVDTRLKSSLTEASWISEQMGGVSYLMFLRELVARIESDWDSVESALKRMRDTLFNRGRMVVNVTADSALWGRAKGEIEGFLGTLPDAKHEFADWSVDFAPKSEGLIIPVQVNYVGKGANLKALGFELTGASSVALKFLNTTYMWDKIRVQGGAYGGSARFDLTSGNFSFLSYRDPNLLKTLDAYDGAAKALHAAIGANDLTRSIIGVIGDVDGYEFPDAKGYSSMWRQLTGTTDDLRQQRRDEILSTSAADFKAMAEAVDAVRQHGHVVVLGGEAAISKANETRAGLLDVTKVM</sequence>
<dbReference type="Pfam" id="PF05193">
    <property type="entry name" value="Peptidase_M16_C"/>
    <property type="match status" value="1"/>
</dbReference>
<dbReference type="PANTHER" id="PTHR43016">
    <property type="entry name" value="PRESEQUENCE PROTEASE"/>
    <property type="match status" value="1"/>
</dbReference>
<dbReference type="GO" id="GO:0016485">
    <property type="term" value="P:protein processing"/>
    <property type="evidence" value="ECO:0007669"/>
    <property type="project" value="TreeGrafter"/>
</dbReference>
<dbReference type="InterPro" id="IPR011249">
    <property type="entry name" value="Metalloenz_LuxS/M16"/>
</dbReference>
<dbReference type="GO" id="GO:0004222">
    <property type="term" value="F:metalloendopeptidase activity"/>
    <property type="evidence" value="ECO:0007669"/>
    <property type="project" value="TreeGrafter"/>
</dbReference>
<dbReference type="RefSeq" id="WP_212656814.1">
    <property type="nucleotide sequence ID" value="NZ_JAGXTP010000001.1"/>
</dbReference>
<gene>
    <name evidence="2" type="ORF">KD146_00500</name>
</gene>
<dbReference type="Pfam" id="PF08367">
    <property type="entry name" value="M16C_assoc"/>
    <property type="match status" value="1"/>
</dbReference>
<evidence type="ECO:0000313" key="3">
    <source>
        <dbReference type="Proteomes" id="UP000678281"/>
    </source>
</evidence>
<dbReference type="PANTHER" id="PTHR43016:SF13">
    <property type="entry name" value="PRESEQUENCE PROTEASE, MITOCHONDRIAL"/>
    <property type="match status" value="1"/>
</dbReference>
<organism evidence="2 3">
    <name type="scientific">Devosia litorisediminis</name>
    <dbReference type="NCBI Taxonomy" id="2829817"/>
    <lineage>
        <taxon>Bacteria</taxon>
        <taxon>Pseudomonadati</taxon>
        <taxon>Pseudomonadota</taxon>
        <taxon>Alphaproteobacteria</taxon>
        <taxon>Hyphomicrobiales</taxon>
        <taxon>Devosiaceae</taxon>
        <taxon>Devosia</taxon>
    </lineage>
</organism>
<feature type="domain" description="Peptidase M16C associated" evidence="1">
    <location>
        <begin position="457"/>
        <end position="706"/>
    </location>
</feature>
<dbReference type="InterPro" id="IPR013578">
    <property type="entry name" value="Peptidase_M16C_assoc"/>
</dbReference>
<dbReference type="AlphaFoldDB" id="A0A942I502"/>
<dbReference type="SUPFAM" id="SSF63411">
    <property type="entry name" value="LuxS/MPP-like metallohydrolase"/>
    <property type="match status" value="4"/>
</dbReference>
<dbReference type="InterPro" id="IPR011765">
    <property type="entry name" value="Pept_M16_N"/>
</dbReference>
<dbReference type="SMART" id="SM01264">
    <property type="entry name" value="M16C_associated"/>
    <property type="match status" value="1"/>
</dbReference>
<dbReference type="GO" id="GO:0046872">
    <property type="term" value="F:metal ion binding"/>
    <property type="evidence" value="ECO:0007669"/>
    <property type="project" value="InterPro"/>
</dbReference>
<dbReference type="EMBL" id="JAGXTP010000001">
    <property type="protein sequence ID" value="MBS3847162.1"/>
    <property type="molecule type" value="Genomic_DNA"/>
</dbReference>
<protein>
    <submittedName>
        <fullName evidence="2">Insulinase family protein</fullName>
    </submittedName>
</protein>
<name>A0A942I502_9HYPH</name>
<dbReference type="Pfam" id="PF22516">
    <property type="entry name" value="PreP_C"/>
    <property type="match status" value="1"/>
</dbReference>